<dbReference type="EMBL" id="JAEFCI010001566">
    <property type="protein sequence ID" value="KAG5462819.1"/>
    <property type="molecule type" value="Genomic_DNA"/>
</dbReference>
<comment type="caution">
    <text evidence="2">The sequence shown here is derived from an EMBL/GenBank/DDBJ whole genome shotgun (WGS) entry which is preliminary data.</text>
</comment>
<feature type="non-terminal residue" evidence="2">
    <location>
        <position position="1"/>
    </location>
</feature>
<dbReference type="AlphaFoldDB" id="A0A8H8DLD7"/>
<sequence length="249" mass="27751">RFACFRPASALRGSVFCGAAAAFAVGHLLVASGHVGKFQHSSPPEPYPQHASIQPTDPPGHQLDGSRVQRGLEIGTLRPPMARCVTPDAQIPLPLVLLSCQQAIEIQPKRPHLPDKFIHLGLLPWSPVSGLSRWRALGRRALLPRLHVGDRRFHPPEQLIAPRHLADDLSHPPPILHQILAIAKSFHCLRPPVGRQRPEQELRAIVKPRPPALVKLLKLPVELAYHHFRVGAITRRLDPFHETSWRHSC</sequence>
<gene>
    <name evidence="2" type="ORF">BJ554DRAFT_3425</name>
</gene>
<evidence type="ECO:0000313" key="3">
    <source>
        <dbReference type="Proteomes" id="UP000673691"/>
    </source>
</evidence>
<feature type="region of interest" description="Disordered" evidence="1">
    <location>
        <begin position="39"/>
        <end position="65"/>
    </location>
</feature>
<proteinExistence type="predicted"/>
<protein>
    <submittedName>
        <fullName evidence="2">Uncharacterized protein</fullName>
    </submittedName>
</protein>
<organism evidence="2 3">
    <name type="scientific">Olpidium bornovanus</name>
    <dbReference type="NCBI Taxonomy" id="278681"/>
    <lineage>
        <taxon>Eukaryota</taxon>
        <taxon>Fungi</taxon>
        <taxon>Fungi incertae sedis</taxon>
        <taxon>Olpidiomycota</taxon>
        <taxon>Olpidiomycotina</taxon>
        <taxon>Olpidiomycetes</taxon>
        <taxon>Olpidiales</taxon>
        <taxon>Olpidiaceae</taxon>
        <taxon>Olpidium</taxon>
    </lineage>
</organism>
<accession>A0A8H8DLD7</accession>
<evidence type="ECO:0000313" key="2">
    <source>
        <dbReference type="EMBL" id="KAG5462819.1"/>
    </source>
</evidence>
<reference evidence="2 3" key="1">
    <citation type="journal article" name="Sci. Rep.">
        <title>Genome-scale phylogenetic analyses confirm Olpidium as the closest living zoosporic fungus to the non-flagellated, terrestrial fungi.</title>
        <authorList>
            <person name="Chang Y."/>
            <person name="Rochon D."/>
            <person name="Sekimoto S."/>
            <person name="Wang Y."/>
            <person name="Chovatia M."/>
            <person name="Sandor L."/>
            <person name="Salamov A."/>
            <person name="Grigoriev I.V."/>
            <person name="Stajich J.E."/>
            <person name="Spatafora J.W."/>
        </authorList>
    </citation>
    <scope>NUCLEOTIDE SEQUENCE [LARGE SCALE GENOMIC DNA]</scope>
    <source>
        <strain evidence="2">S191</strain>
    </source>
</reference>
<evidence type="ECO:0000256" key="1">
    <source>
        <dbReference type="SAM" id="MobiDB-lite"/>
    </source>
</evidence>
<keyword evidence="3" id="KW-1185">Reference proteome</keyword>
<dbReference type="Proteomes" id="UP000673691">
    <property type="component" value="Unassembled WGS sequence"/>
</dbReference>
<name>A0A8H8DLD7_9FUNG</name>